<evidence type="ECO:0000256" key="20">
    <source>
        <dbReference type="ARBA" id="ARBA00023251"/>
    </source>
</evidence>
<keyword evidence="21" id="KW-0511">Multifunctional enzyme</keyword>
<comment type="caution">
    <text evidence="30">The sequence shown here is derived from an EMBL/GenBank/DDBJ whole genome shotgun (WGS) entry which is preliminary data.</text>
</comment>
<dbReference type="InterPro" id="IPR036950">
    <property type="entry name" value="PBP_transglycosylase"/>
</dbReference>
<evidence type="ECO:0000256" key="22">
    <source>
        <dbReference type="ARBA" id="ARBA00023316"/>
    </source>
</evidence>
<dbReference type="PANTHER" id="PTHR32282:SF11">
    <property type="entry name" value="PENICILLIN-BINDING PROTEIN 1B"/>
    <property type="match status" value="1"/>
</dbReference>
<dbReference type="GO" id="GO:0008658">
    <property type="term" value="F:penicillin binding"/>
    <property type="evidence" value="ECO:0007669"/>
    <property type="project" value="InterPro"/>
</dbReference>
<evidence type="ECO:0000313" key="30">
    <source>
        <dbReference type="EMBL" id="HIU36439.1"/>
    </source>
</evidence>
<evidence type="ECO:0000256" key="15">
    <source>
        <dbReference type="ARBA" id="ARBA00022960"/>
    </source>
</evidence>
<dbReference type="InterPro" id="IPR001264">
    <property type="entry name" value="Glyco_trans_51"/>
</dbReference>
<evidence type="ECO:0000256" key="4">
    <source>
        <dbReference type="ARBA" id="ARBA00007090"/>
    </source>
</evidence>
<keyword evidence="8" id="KW-1003">Cell membrane</keyword>
<protein>
    <recommendedName>
        <fullName evidence="7">Penicillin-binding protein 1A</fullName>
        <ecNumber evidence="24">2.4.99.28</ecNumber>
        <ecNumber evidence="6">3.4.16.4</ecNumber>
    </recommendedName>
</protein>
<evidence type="ECO:0000256" key="13">
    <source>
        <dbReference type="ARBA" id="ARBA00022692"/>
    </source>
</evidence>
<keyword evidence="17" id="KW-0573">Peptidoglycan synthesis</keyword>
<dbReference type="GO" id="GO:0071555">
    <property type="term" value="P:cell wall organization"/>
    <property type="evidence" value="ECO:0007669"/>
    <property type="project" value="UniProtKB-KW"/>
</dbReference>
<evidence type="ECO:0000313" key="31">
    <source>
        <dbReference type="Proteomes" id="UP000824071"/>
    </source>
</evidence>
<evidence type="ECO:0000256" key="17">
    <source>
        <dbReference type="ARBA" id="ARBA00022984"/>
    </source>
</evidence>
<comment type="function">
    <text evidence="1">Cell wall formation. Synthesis of cross-linked peptidoglycan from the lipid intermediates. The enzyme has a penicillin-insensitive transglycosylase N-terminal domain (formation of linear glycan strands) and a penicillin-sensitive transpeptidase C-terminal domain (cross-linking of the peptide subunits).</text>
</comment>
<dbReference type="Gene3D" id="1.10.3810.10">
    <property type="entry name" value="Biosynthetic peptidoglycan transglycosylase-like"/>
    <property type="match status" value="1"/>
</dbReference>
<keyword evidence="18" id="KW-1133">Transmembrane helix</keyword>
<comment type="pathway">
    <text evidence="26">Glycan biosynthesis.</text>
</comment>
<dbReference type="GO" id="GO:0046677">
    <property type="term" value="P:response to antibiotic"/>
    <property type="evidence" value="ECO:0007669"/>
    <property type="project" value="UniProtKB-KW"/>
</dbReference>
<keyword evidence="22" id="KW-0961">Cell wall biogenesis/degradation</keyword>
<dbReference type="GO" id="GO:0009252">
    <property type="term" value="P:peptidoglycan biosynthetic process"/>
    <property type="evidence" value="ECO:0007669"/>
    <property type="project" value="UniProtKB-KW"/>
</dbReference>
<dbReference type="InterPro" id="IPR001460">
    <property type="entry name" value="PCN-bd_Tpept"/>
</dbReference>
<feature type="compositionally biased region" description="Low complexity" evidence="27">
    <location>
        <begin position="725"/>
        <end position="743"/>
    </location>
</feature>
<evidence type="ECO:0000256" key="9">
    <source>
        <dbReference type="ARBA" id="ARBA00022645"/>
    </source>
</evidence>
<sequence>MAKRTHKTDSERLQKRQKRFAALMKHRTAVTVLLACALTALLTVLIVGIYVLAFAVSYVNGEAKVNLEEYKQNQDQTTFIYAYDDNGETVQLARLHGEQNRVWVIYRENPEESTIPQNLANAYIALEDKRFYSHHGVDWFRTLSAVIKDRGSTGGSTITQQLIKNLTGENKRTLNRKFYEILMALNLEKNVSKETVLEAYMNTVYMSHGCYGVQTAAETYFGKNVQDLNLAECASLAAITQSPSKNDPLLHPEENRKRQLTCLANMEEEGMITKEEREAAEAYEMVFTNSEGYTPSGDLASQQVETEKSVWSYYVDYVIQSVRDDLVDQYGYSRSQASSLIYSGGLRIYAAVDLDVQEAMESVYVNRTGFPKYNKHIDDAQSAMTIMDYSGRIVGMVGGAGEKTENRGLNRAANSYRQPGSSIKPLTIYAPAMQEKQITWSTKIENYGIKNYYSDGRYGPVNYGDDPGSPGSYVTVQKALAISYNTVPAQILQDLGFNTSFEYATQKFHLSHLVDPTDKNTSSLAVGGTYKGVSTLEMAAAFAAFGNGGKYFEPYCYYQVTNSNGSEVLLRHNETEGEQAISADTADVMNELLQTVVTDRAGQATARNYGLENSPLFAKTGTTSEDKDRWFVGGTPYYVAAVWFGCDTPKQISNYVSGNPAGSIFDEVMDRVHENLERKEFQKFSPIVEQRTYCTASGLLASDGCTSRATGWYSKENLPGTCKQAHASTTPPATTVPAGEGATQPAAPQTTVPSATQPADGTPETTAPAA</sequence>
<dbReference type="Pfam" id="PF00912">
    <property type="entry name" value="Transgly"/>
    <property type="match status" value="1"/>
</dbReference>
<feature type="compositionally biased region" description="Polar residues" evidence="27">
    <location>
        <begin position="746"/>
        <end position="770"/>
    </location>
</feature>
<evidence type="ECO:0000256" key="23">
    <source>
        <dbReference type="ARBA" id="ARBA00034000"/>
    </source>
</evidence>
<comment type="pathway">
    <text evidence="3">Cell wall biogenesis; peptidoglycan biosynthesis.</text>
</comment>
<evidence type="ECO:0000259" key="29">
    <source>
        <dbReference type="Pfam" id="PF00912"/>
    </source>
</evidence>
<feature type="domain" description="Glycosyl transferase family 51" evidence="29">
    <location>
        <begin position="107"/>
        <end position="266"/>
    </location>
</feature>
<comment type="catalytic activity">
    <reaction evidence="23">
        <text>Preferential cleavage: (Ac)2-L-Lys-D-Ala-|-D-Ala. Also transpeptidation of peptidyl-alanyl moieties that are N-acyl substituents of D-alanine.</text>
        <dbReference type="EC" id="3.4.16.4"/>
    </reaction>
</comment>
<keyword evidence="9" id="KW-0121">Carboxypeptidase</keyword>
<evidence type="ECO:0000256" key="1">
    <source>
        <dbReference type="ARBA" id="ARBA00002624"/>
    </source>
</evidence>
<evidence type="ECO:0000256" key="19">
    <source>
        <dbReference type="ARBA" id="ARBA00023136"/>
    </source>
</evidence>
<dbReference type="GO" id="GO:0008955">
    <property type="term" value="F:peptidoglycan glycosyltransferase activity"/>
    <property type="evidence" value="ECO:0007669"/>
    <property type="project" value="UniProtKB-EC"/>
</dbReference>
<dbReference type="EC" id="2.4.99.28" evidence="24"/>
<evidence type="ECO:0000256" key="12">
    <source>
        <dbReference type="ARBA" id="ARBA00022679"/>
    </source>
</evidence>
<evidence type="ECO:0000256" key="11">
    <source>
        <dbReference type="ARBA" id="ARBA00022676"/>
    </source>
</evidence>
<keyword evidence="11" id="KW-0328">Glycosyltransferase</keyword>
<evidence type="ECO:0000256" key="16">
    <source>
        <dbReference type="ARBA" id="ARBA00022968"/>
    </source>
</evidence>
<evidence type="ECO:0000256" key="8">
    <source>
        <dbReference type="ARBA" id="ARBA00022475"/>
    </source>
</evidence>
<proteinExistence type="inferred from homology"/>
<evidence type="ECO:0000259" key="28">
    <source>
        <dbReference type="Pfam" id="PF00905"/>
    </source>
</evidence>
<evidence type="ECO:0000256" key="24">
    <source>
        <dbReference type="ARBA" id="ARBA00044770"/>
    </source>
</evidence>
<name>A0A9D1II56_9FIRM</name>
<keyword evidence="19" id="KW-0472">Membrane</keyword>
<accession>A0A9D1II56</accession>
<dbReference type="AlphaFoldDB" id="A0A9D1II56"/>
<evidence type="ECO:0000256" key="7">
    <source>
        <dbReference type="ARBA" id="ARBA00018638"/>
    </source>
</evidence>
<evidence type="ECO:0000256" key="10">
    <source>
        <dbReference type="ARBA" id="ARBA00022670"/>
    </source>
</evidence>
<dbReference type="Gene3D" id="3.40.710.10">
    <property type="entry name" value="DD-peptidase/beta-lactamase superfamily"/>
    <property type="match status" value="1"/>
</dbReference>
<evidence type="ECO:0000256" key="18">
    <source>
        <dbReference type="ARBA" id="ARBA00022989"/>
    </source>
</evidence>
<dbReference type="EMBL" id="DVMW01000043">
    <property type="protein sequence ID" value="HIU36439.1"/>
    <property type="molecule type" value="Genomic_DNA"/>
</dbReference>
<evidence type="ECO:0000256" key="14">
    <source>
        <dbReference type="ARBA" id="ARBA00022801"/>
    </source>
</evidence>
<dbReference type="InterPro" id="IPR012338">
    <property type="entry name" value="Beta-lactam/transpept-like"/>
</dbReference>
<evidence type="ECO:0000256" key="21">
    <source>
        <dbReference type="ARBA" id="ARBA00023268"/>
    </source>
</evidence>
<evidence type="ECO:0000256" key="5">
    <source>
        <dbReference type="ARBA" id="ARBA00007739"/>
    </source>
</evidence>
<feature type="domain" description="Penicillin-binding protein transpeptidase" evidence="28">
    <location>
        <begin position="386"/>
        <end position="670"/>
    </location>
</feature>
<evidence type="ECO:0000256" key="26">
    <source>
        <dbReference type="ARBA" id="ARBA00060592"/>
    </source>
</evidence>
<gene>
    <name evidence="30" type="ORF">IAC53_07545</name>
</gene>
<dbReference type="InterPro" id="IPR050396">
    <property type="entry name" value="Glycosyltr_51/Transpeptidase"/>
</dbReference>
<keyword evidence="16" id="KW-0735">Signal-anchor</keyword>
<dbReference type="GO" id="GO:0009002">
    <property type="term" value="F:serine-type D-Ala-D-Ala carboxypeptidase activity"/>
    <property type="evidence" value="ECO:0007669"/>
    <property type="project" value="UniProtKB-EC"/>
</dbReference>
<comment type="similarity">
    <text evidence="5">In the N-terminal section; belongs to the glycosyltransferase 51 family.</text>
</comment>
<organism evidence="30 31">
    <name type="scientific">Candidatus Fimenecus excrementigallinarum</name>
    <dbReference type="NCBI Taxonomy" id="2840816"/>
    <lineage>
        <taxon>Bacteria</taxon>
        <taxon>Bacillati</taxon>
        <taxon>Bacillota</taxon>
        <taxon>Clostridia</taxon>
        <taxon>Candidatus Fimenecus</taxon>
    </lineage>
</organism>
<reference evidence="30" key="1">
    <citation type="submission" date="2020-10" db="EMBL/GenBank/DDBJ databases">
        <authorList>
            <person name="Gilroy R."/>
        </authorList>
    </citation>
    <scope>NUCLEOTIDE SEQUENCE</scope>
    <source>
        <strain evidence="30">ChiGjej1B1-19959</strain>
    </source>
</reference>
<keyword evidence="14" id="KW-0378">Hydrolase</keyword>
<evidence type="ECO:0000256" key="27">
    <source>
        <dbReference type="SAM" id="MobiDB-lite"/>
    </source>
</evidence>
<dbReference type="SUPFAM" id="SSF56601">
    <property type="entry name" value="beta-lactamase/transpeptidase-like"/>
    <property type="match status" value="1"/>
</dbReference>
<reference evidence="30" key="2">
    <citation type="journal article" date="2021" name="PeerJ">
        <title>Extensive microbial diversity within the chicken gut microbiome revealed by metagenomics and culture.</title>
        <authorList>
            <person name="Gilroy R."/>
            <person name="Ravi A."/>
            <person name="Getino M."/>
            <person name="Pursley I."/>
            <person name="Horton D.L."/>
            <person name="Alikhan N.F."/>
            <person name="Baker D."/>
            <person name="Gharbi K."/>
            <person name="Hall N."/>
            <person name="Watson M."/>
            <person name="Adriaenssens E.M."/>
            <person name="Foster-Nyarko E."/>
            <person name="Jarju S."/>
            <person name="Secka A."/>
            <person name="Antonio M."/>
            <person name="Oren A."/>
            <person name="Chaudhuri R.R."/>
            <person name="La Ragione R."/>
            <person name="Hildebrand F."/>
            <person name="Pallen M.J."/>
        </authorList>
    </citation>
    <scope>NUCLEOTIDE SEQUENCE</scope>
    <source>
        <strain evidence="30">ChiGjej1B1-19959</strain>
    </source>
</reference>
<dbReference type="PANTHER" id="PTHR32282">
    <property type="entry name" value="BINDING PROTEIN TRANSPEPTIDASE, PUTATIVE-RELATED"/>
    <property type="match status" value="1"/>
</dbReference>
<evidence type="ECO:0000256" key="2">
    <source>
        <dbReference type="ARBA" id="ARBA00004401"/>
    </source>
</evidence>
<evidence type="ECO:0000256" key="3">
    <source>
        <dbReference type="ARBA" id="ARBA00004752"/>
    </source>
</evidence>
<dbReference type="GO" id="GO:0005886">
    <property type="term" value="C:plasma membrane"/>
    <property type="evidence" value="ECO:0007669"/>
    <property type="project" value="UniProtKB-SubCell"/>
</dbReference>
<evidence type="ECO:0000256" key="25">
    <source>
        <dbReference type="ARBA" id="ARBA00049902"/>
    </source>
</evidence>
<dbReference type="Proteomes" id="UP000824071">
    <property type="component" value="Unassembled WGS sequence"/>
</dbReference>
<dbReference type="FunFam" id="1.10.3810.10:FF:000001">
    <property type="entry name" value="Penicillin-binding protein 1A"/>
    <property type="match status" value="1"/>
</dbReference>
<dbReference type="EC" id="3.4.16.4" evidence="6"/>
<evidence type="ECO:0000256" key="6">
    <source>
        <dbReference type="ARBA" id="ARBA00012448"/>
    </source>
</evidence>
<feature type="region of interest" description="Disordered" evidence="27">
    <location>
        <begin position="721"/>
        <end position="770"/>
    </location>
</feature>
<keyword evidence="15" id="KW-0133">Cell shape</keyword>
<dbReference type="GO" id="GO:0008360">
    <property type="term" value="P:regulation of cell shape"/>
    <property type="evidence" value="ECO:0007669"/>
    <property type="project" value="UniProtKB-KW"/>
</dbReference>
<keyword evidence="13" id="KW-0812">Transmembrane</keyword>
<dbReference type="Pfam" id="PF00905">
    <property type="entry name" value="Transpeptidase"/>
    <property type="match status" value="1"/>
</dbReference>
<dbReference type="InterPro" id="IPR023346">
    <property type="entry name" value="Lysozyme-like_dom_sf"/>
</dbReference>
<dbReference type="GO" id="GO:0030288">
    <property type="term" value="C:outer membrane-bounded periplasmic space"/>
    <property type="evidence" value="ECO:0007669"/>
    <property type="project" value="TreeGrafter"/>
</dbReference>
<dbReference type="SUPFAM" id="SSF53955">
    <property type="entry name" value="Lysozyme-like"/>
    <property type="match status" value="1"/>
</dbReference>
<comment type="catalytic activity">
    <reaction evidence="25">
        <text>[GlcNAc-(1-&gt;4)-Mur2Ac(oyl-L-Ala-gamma-D-Glu-L-Lys-D-Ala-D-Ala)](n)-di-trans,octa-cis-undecaprenyl diphosphate + beta-D-GlcNAc-(1-&gt;4)-Mur2Ac(oyl-L-Ala-gamma-D-Glu-L-Lys-D-Ala-D-Ala)-di-trans,octa-cis-undecaprenyl diphosphate = [GlcNAc-(1-&gt;4)-Mur2Ac(oyl-L-Ala-gamma-D-Glu-L-Lys-D-Ala-D-Ala)](n+1)-di-trans,octa-cis-undecaprenyl diphosphate + di-trans,octa-cis-undecaprenyl diphosphate + H(+)</text>
        <dbReference type="Rhea" id="RHEA:23708"/>
        <dbReference type="Rhea" id="RHEA-COMP:9602"/>
        <dbReference type="Rhea" id="RHEA-COMP:9603"/>
        <dbReference type="ChEBI" id="CHEBI:15378"/>
        <dbReference type="ChEBI" id="CHEBI:58405"/>
        <dbReference type="ChEBI" id="CHEBI:60033"/>
        <dbReference type="ChEBI" id="CHEBI:78435"/>
        <dbReference type="EC" id="2.4.99.28"/>
    </reaction>
</comment>
<keyword evidence="10" id="KW-0645">Protease</keyword>
<keyword evidence="20" id="KW-0046">Antibiotic resistance</keyword>
<dbReference type="GO" id="GO:0006508">
    <property type="term" value="P:proteolysis"/>
    <property type="evidence" value="ECO:0007669"/>
    <property type="project" value="UniProtKB-KW"/>
</dbReference>
<keyword evidence="12" id="KW-0808">Transferase</keyword>
<comment type="similarity">
    <text evidence="4">In the C-terminal section; belongs to the transpeptidase family.</text>
</comment>
<comment type="subcellular location">
    <subcellularLocation>
        <location evidence="2">Cell membrane</location>
        <topology evidence="2">Single-pass type II membrane protein</topology>
    </subcellularLocation>
</comment>